<evidence type="ECO:0000259" key="2">
    <source>
        <dbReference type="Pfam" id="PF06985"/>
    </source>
</evidence>
<evidence type="ECO:0000313" key="4">
    <source>
        <dbReference type="Proteomes" id="UP000020467"/>
    </source>
</evidence>
<name>A0A010QYS9_9PEZI</name>
<dbReference type="Proteomes" id="UP000020467">
    <property type="component" value="Unassembled WGS sequence"/>
</dbReference>
<comment type="caution">
    <text evidence="3">The sequence shown here is derived from an EMBL/GenBank/DDBJ whole genome shotgun (WGS) entry which is preliminary data.</text>
</comment>
<sequence length="676" mass="75723">MSAYERDREHRYDYEPLSSTGTGTGGGGSDNDAFRLLLLEPSAARADQLRGSLRNTTLAKCDYDLIDPYTALSYVWGTSERACRIRLVDGGGREHLFAITASLDDALRDLRDPTRVRRVWADALCIDQDNVDERNAQVRLMGRIYSTAHSTVIHLGHLTPNVTEVFSVPRDFAPESGTDNGESTAVAAKGRGERRGPWSLLSKTWFERVWVFQELVLSRDPWVQCGSRRIRWREFCAYFLGGGSGPSSSPRAQKDEERRRVLAGMNSSWATQSRLPLHRAVKARRGLGATNPADFVYATFGIIRDLDTVEQYLKIDYNMSVGRTFGKVAQYMFYELGIEQMMFHVDDAPASKRVDGLPSWAPDWNLEASYTKRNPLCMIQDNSLDHIRAKKEVHHAFTQSSKSDLPLVLGHIGMKVDTIKHVSCVMPSGLQSSHLTADYNAAKLELMGIYRNAYASGDKFGQYRHVPLRGKEAEHERLCQVVGTTWAGALANFHKQSFVYDTQSREEDTSFLEAFARWLASEASKKREFVGSGTSGVIKRLYGYFARTGGDSDLEGRRLAWTGDGRMSIVPAQATAGDVIAYLVGSNTPVLLRSKDAGAYGPEIERMLLETLRRPGCGVVTMTNEQKEEELWRVPRQGEVAVEHFTVVGEAYLDGHVGWAFKYLPKESDMRIFALH</sequence>
<dbReference type="HOGENOM" id="CLU_004184_3_0_1"/>
<keyword evidence="4" id="KW-1185">Reference proteome</keyword>
<dbReference type="AlphaFoldDB" id="A0A010QYS9"/>
<evidence type="ECO:0000313" key="3">
    <source>
        <dbReference type="EMBL" id="EXF85372.1"/>
    </source>
</evidence>
<dbReference type="KEGG" id="cfj:CFIO01_02586"/>
<dbReference type="STRING" id="1445577.A0A010QYS9"/>
<gene>
    <name evidence="3" type="ORF">CFIO01_02586</name>
</gene>
<feature type="region of interest" description="Disordered" evidence="1">
    <location>
        <begin position="1"/>
        <end position="27"/>
    </location>
</feature>
<dbReference type="OrthoDB" id="2504919at2759"/>
<feature type="domain" description="Heterokaryon incompatibility" evidence="2">
    <location>
        <begin position="69"/>
        <end position="214"/>
    </location>
</feature>
<protein>
    <submittedName>
        <fullName evidence="3">HET domain-containing protein</fullName>
    </submittedName>
</protein>
<reference evidence="3 4" key="1">
    <citation type="submission" date="2014-02" db="EMBL/GenBank/DDBJ databases">
        <title>The genome sequence of Colletotrichum fioriniae PJ7.</title>
        <authorList>
            <person name="Baroncelli R."/>
            <person name="Thon M.R."/>
        </authorList>
    </citation>
    <scope>NUCLEOTIDE SEQUENCE [LARGE SCALE GENOMIC DNA]</scope>
    <source>
        <strain evidence="3 4">PJ7</strain>
    </source>
</reference>
<organism evidence="3 4">
    <name type="scientific">Colletotrichum fioriniae PJ7</name>
    <dbReference type="NCBI Taxonomy" id="1445577"/>
    <lineage>
        <taxon>Eukaryota</taxon>
        <taxon>Fungi</taxon>
        <taxon>Dikarya</taxon>
        <taxon>Ascomycota</taxon>
        <taxon>Pezizomycotina</taxon>
        <taxon>Sordariomycetes</taxon>
        <taxon>Hypocreomycetidae</taxon>
        <taxon>Glomerellales</taxon>
        <taxon>Glomerellaceae</taxon>
        <taxon>Colletotrichum</taxon>
        <taxon>Colletotrichum acutatum species complex</taxon>
    </lineage>
</organism>
<dbReference type="EMBL" id="JARH01000106">
    <property type="protein sequence ID" value="EXF85372.1"/>
    <property type="molecule type" value="Genomic_DNA"/>
</dbReference>
<accession>A0A010QYS9</accession>
<dbReference type="eggNOG" id="ENOG502RQTC">
    <property type="taxonomic scope" value="Eukaryota"/>
</dbReference>
<dbReference type="Pfam" id="PF06985">
    <property type="entry name" value="HET"/>
    <property type="match status" value="1"/>
</dbReference>
<proteinExistence type="predicted"/>
<dbReference type="PANTHER" id="PTHR24148">
    <property type="entry name" value="ANKYRIN REPEAT DOMAIN-CONTAINING PROTEIN 39 HOMOLOG-RELATED"/>
    <property type="match status" value="1"/>
</dbReference>
<evidence type="ECO:0000256" key="1">
    <source>
        <dbReference type="SAM" id="MobiDB-lite"/>
    </source>
</evidence>
<dbReference type="InterPro" id="IPR052895">
    <property type="entry name" value="HetReg/Transcr_Mod"/>
</dbReference>
<dbReference type="InterPro" id="IPR010730">
    <property type="entry name" value="HET"/>
</dbReference>
<feature type="compositionally biased region" description="Basic and acidic residues" evidence="1">
    <location>
        <begin position="1"/>
        <end position="14"/>
    </location>
</feature>
<dbReference type="PANTHER" id="PTHR24148:SF64">
    <property type="entry name" value="HETEROKARYON INCOMPATIBILITY DOMAIN-CONTAINING PROTEIN"/>
    <property type="match status" value="1"/>
</dbReference>